<gene>
    <name evidence="1" type="ORF">GKE97_20150</name>
</gene>
<proteinExistence type="predicted"/>
<dbReference type="RefSeq" id="WP_108981930.1">
    <property type="nucleotide sequence ID" value="NZ_JAQLWY010000025.1"/>
</dbReference>
<organism evidence="1 2">
    <name type="scientific">Flavonifractor plautii</name>
    <name type="common">Fusobacterium plautii</name>
    <dbReference type="NCBI Taxonomy" id="292800"/>
    <lineage>
        <taxon>Bacteria</taxon>
        <taxon>Bacillati</taxon>
        <taxon>Bacillota</taxon>
        <taxon>Clostridia</taxon>
        <taxon>Eubacteriales</taxon>
        <taxon>Oscillospiraceae</taxon>
        <taxon>Flavonifractor</taxon>
    </lineage>
</organism>
<accession>A0A6I2R520</accession>
<evidence type="ECO:0000313" key="2">
    <source>
        <dbReference type="Proteomes" id="UP000434475"/>
    </source>
</evidence>
<dbReference type="EMBL" id="WKPR01000027">
    <property type="protein sequence ID" value="MSB21794.1"/>
    <property type="molecule type" value="Genomic_DNA"/>
</dbReference>
<name>A0A6I2R520_FLAPL</name>
<sequence>MKVGNIDSFRKIIEQQTIMTAGQISDAGKVEINYSSPLTKLIQEAGRWCRYYASDLFLWWNSMLKALAADRGSASYLFGFRESGVDSADEIIRQYQSAGYLMGDRYRAIWRLDVEVNEDGRRVEMFLYEVHR</sequence>
<protein>
    <submittedName>
        <fullName evidence="1">Uncharacterized protein</fullName>
    </submittedName>
</protein>
<comment type="caution">
    <text evidence="1">The sequence shown here is derived from an EMBL/GenBank/DDBJ whole genome shotgun (WGS) entry which is preliminary data.</text>
</comment>
<reference evidence="1 2" key="1">
    <citation type="journal article" date="2019" name="Nat. Med.">
        <title>A library of human gut bacterial isolates paired with longitudinal multiomics data enables mechanistic microbiome research.</title>
        <authorList>
            <person name="Poyet M."/>
            <person name="Groussin M."/>
            <person name="Gibbons S.M."/>
            <person name="Avila-Pacheco J."/>
            <person name="Jiang X."/>
            <person name="Kearney S.M."/>
            <person name="Perrotta A.R."/>
            <person name="Berdy B."/>
            <person name="Zhao S."/>
            <person name="Lieberman T.D."/>
            <person name="Swanson P.K."/>
            <person name="Smith M."/>
            <person name="Roesemann S."/>
            <person name="Alexander J.E."/>
            <person name="Rich S.A."/>
            <person name="Livny J."/>
            <person name="Vlamakis H."/>
            <person name="Clish C."/>
            <person name="Bullock K."/>
            <person name="Deik A."/>
            <person name="Scott J."/>
            <person name="Pierce K.A."/>
            <person name="Xavier R.J."/>
            <person name="Alm E.J."/>
        </authorList>
    </citation>
    <scope>NUCLEOTIDE SEQUENCE [LARGE SCALE GENOMIC DNA]</scope>
    <source>
        <strain evidence="1 2">BIOML-A2</strain>
    </source>
</reference>
<evidence type="ECO:0000313" key="1">
    <source>
        <dbReference type="EMBL" id="MSB21794.1"/>
    </source>
</evidence>
<dbReference type="AlphaFoldDB" id="A0A6I2R520"/>
<dbReference type="Proteomes" id="UP000434475">
    <property type="component" value="Unassembled WGS sequence"/>
</dbReference>